<feature type="transmembrane region" description="Helical" evidence="8">
    <location>
        <begin position="460"/>
        <end position="484"/>
    </location>
</feature>
<keyword evidence="3" id="KW-0677">Repeat</keyword>
<gene>
    <name evidence="11 12 13 14" type="primary">LOC103502001</name>
</gene>
<organism evidence="10 11">
    <name type="scientific">Cucumis melo</name>
    <name type="common">Muskmelon</name>
    <dbReference type="NCBI Taxonomy" id="3656"/>
    <lineage>
        <taxon>Eukaryota</taxon>
        <taxon>Viridiplantae</taxon>
        <taxon>Streptophyta</taxon>
        <taxon>Embryophyta</taxon>
        <taxon>Tracheophyta</taxon>
        <taxon>Spermatophyta</taxon>
        <taxon>Magnoliopsida</taxon>
        <taxon>eudicotyledons</taxon>
        <taxon>Gunneridae</taxon>
        <taxon>Pentapetalae</taxon>
        <taxon>rosids</taxon>
        <taxon>fabids</taxon>
        <taxon>Cucurbitales</taxon>
        <taxon>Cucurbitaceae</taxon>
        <taxon>Benincaseae</taxon>
        <taxon>Cucumis</taxon>
    </lineage>
</organism>
<keyword evidence="4 8" id="KW-1133">Transmembrane helix</keyword>
<evidence type="ECO:0000256" key="2">
    <source>
        <dbReference type="ARBA" id="ARBA00022692"/>
    </source>
</evidence>
<dbReference type="SUPFAM" id="SSF48403">
    <property type="entry name" value="Ankyrin repeat"/>
    <property type="match status" value="1"/>
</dbReference>
<proteinExistence type="predicted"/>
<feature type="transmembrane region" description="Helical" evidence="8">
    <location>
        <begin position="419"/>
        <end position="440"/>
    </location>
</feature>
<dbReference type="InterPro" id="IPR036770">
    <property type="entry name" value="Ankyrin_rpt-contain_sf"/>
</dbReference>
<feature type="domain" description="PGG" evidence="9">
    <location>
        <begin position="372"/>
        <end position="441"/>
    </location>
</feature>
<evidence type="ECO:0000313" key="12">
    <source>
        <dbReference type="RefSeq" id="XP_050939046.1"/>
    </source>
</evidence>
<evidence type="ECO:0000256" key="4">
    <source>
        <dbReference type="ARBA" id="ARBA00022989"/>
    </source>
</evidence>
<reference evidence="11 12" key="1">
    <citation type="submission" date="2025-05" db="UniProtKB">
        <authorList>
            <consortium name="RefSeq"/>
        </authorList>
    </citation>
    <scope>IDENTIFICATION</scope>
    <source>
        <tissue evidence="11 12">Stem</tissue>
    </source>
</reference>
<dbReference type="RefSeq" id="XP_050939048.1">
    <property type="nucleotide sequence ID" value="XM_051083091.1"/>
</dbReference>
<evidence type="ECO:0000259" key="9">
    <source>
        <dbReference type="Pfam" id="PF13962"/>
    </source>
</evidence>
<evidence type="ECO:0000313" key="10">
    <source>
        <dbReference type="Proteomes" id="UP001652600"/>
    </source>
</evidence>
<feature type="transmembrane region" description="Helical" evidence="8">
    <location>
        <begin position="385"/>
        <end position="407"/>
    </location>
</feature>
<dbReference type="Proteomes" id="UP001652600">
    <property type="component" value="Chromosome 4"/>
</dbReference>
<evidence type="ECO:0000313" key="13">
    <source>
        <dbReference type="RefSeq" id="XP_050939047.1"/>
    </source>
</evidence>
<dbReference type="RefSeq" id="XP_050939045.1">
    <property type="nucleotide sequence ID" value="XM_051083088.1"/>
</dbReference>
<evidence type="ECO:0000313" key="14">
    <source>
        <dbReference type="RefSeq" id="XP_050939048.1"/>
    </source>
</evidence>
<dbReference type="PROSITE" id="PS50088">
    <property type="entry name" value="ANK_REPEAT"/>
    <property type="match status" value="2"/>
</dbReference>
<evidence type="ECO:0000256" key="3">
    <source>
        <dbReference type="ARBA" id="ARBA00022737"/>
    </source>
</evidence>
<evidence type="ECO:0000313" key="11">
    <source>
        <dbReference type="RefSeq" id="XP_050939045.1"/>
    </source>
</evidence>
<sequence length="514" mass="58033">MEDNHQEITQLFNSSDAQNSQVIISMSIVEEDITKLYEASKIGCVQTLKTLIQQHPYLIQKALIYTIETPLLHVSVSHGHLEFTQLLLDHNPQLAAEVDVFRRTPLHIACANGDIEIVRALLEKNTSACLVEDRNGFIPLHYAATSGNIEMMELLINARPQSVLMKLNNGKTVLHLCVEGNHLEGLKLLIALTLLFEDFLNTVDDVGNTILDLSLMLQRIEMVGYLLTIPEVKTRTSMTNFSPSNDRKKRLQSQKITKIESLQRQRRESISLWTTKKTKGRTLNVLSKKLKYKGDWVHKEQDTLMLVATVIATMTFQGGVNPPGGIWQQDTSFNYSNFTDSSNYEWFKRLSLYGYLTDNDNIDNTATLLFPAGTGVMAYQQPQLYWVYLWVNTISFLASVSVILMIVGRFPLKNRISSWILALAMCIAVVSLAIGYLIGVKMVNLMAITEYIKFNDYDNVLPSSVLCWLAVVGMVGLWQVAHFLKSLFYIFISKLKPHSASRVNSGTSLFSHTT</sequence>
<dbReference type="PANTHER" id="PTHR24186:SF37">
    <property type="entry name" value="PGG DOMAIN-CONTAINING PROTEIN"/>
    <property type="match status" value="1"/>
</dbReference>
<dbReference type="InterPro" id="IPR026961">
    <property type="entry name" value="PGG_dom"/>
</dbReference>
<evidence type="ECO:0000256" key="1">
    <source>
        <dbReference type="ARBA" id="ARBA00004141"/>
    </source>
</evidence>
<keyword evidence="2 8" id="KW-0812">Transmembrane</keyword>
<name>A0ABM3KMP2_CUCME</name>
<dbReference type="Gene3D" id="1.25.40.20">
    <property type="entry name" value="Ankyrin repeat-containing domain"/>
    <property type="match status" value="1"/>
</dbReference>
<evidence type="ECO:0000256" key="8">
    <source>
        <dbReference type="SAM" id="Phobius"/>
    </source>
</evidence>
<keyword evidence="6 8" id="KW-0472">Membrane</keyword>
<keyword evidence="5 7" id="KW-0040">ANK repeat</keyword>
<dbReference type="RefSeq" id="XP_050939046.1">
    <property type="nucleotide sequence ID" value="XM_051083089.1"/>
</dbReference>
<dbReference type="Pfam" id="PF12796">
    <property type="entry name" value="Ank_2"/>
    <property type="match status" value="1"/>
</dbReference>
<evidence type="ECO:0000256" key="7">
    <source>
        <dbReference type="PROSITE-ProRule" id="PRU00023"/>
    </source>
</evidence>
<dbReference type="PROSITE" id="PS50297">
    <property type="entry name" value="ANK_REP_REGION"/>
    <property type="match status" value="2"/>
</dbReference>
<protein>
    <submittedName>
        <fullName evidence="11 12">Ankyrin repeat-containing protein At5g02620-like isoform X1</fullName>
    </submittedName>
</protein>
<feature type="repeat" description="ANK" evidence="7">
    <location>
        <begin position="135"/>
        <end position="157"/>
    </location>
</feature>
<evidence type="ECO:0000256" key="6">
    <source>
        <dbReference type="ARBA" id="ARBA00023136"/>
    </source>
</evidence>
<dbReference type="Pfam" id="PF13962">
    <property type="entry name" value="PGG"/>
    <property type="match status" value="2"/>
</dbReference>
<comment type="subcellular location">
    <subcellularLocation>
        <location evidence="1">Membrane</location>
        <topology evidence="1">Multi-pass membrane protein</topology>
    </subcellularLocation>
</comment>
<dbReference type="SMART" id="SM00248">
    <property type="entry name" value="ANK"/>
    <property type="match status" value="5"/>
</dbReference>
<evidence type="ECO:0000256" key="5">
    <source>
        <dbReference type="ARBA" id="ARBA00023043"/>
    </source>
</evidence>
<dbReference type="RefSeq" id="XP_050939047.1">
    <property type="nucleotide sequence ID" value="XM_051083090.1"/>
</dbReference>
<dbReference type="GeneID" id="103502001"/>
<keyword evidence="10" id="KW-1185">Reference proteome</keyword>
<feature type="domain" description="PGG" evidence="9">
    <location>
        <begin position="295"/>
        <end position="338"/>
    </location>
</feature>
<dbReference type="InterPro" id="IPR002110">
    <property type="entry name" value="Ankyrin_rpt"/>
</dbReference>
<feature type="repeat" description="ANK" evidence="7">
    <location>
        <begin position="101"/>
        <end position="133"/>
    </location>
</feature>
<accession>A0ABM3KMP2</accession>
<dbReference type="PANTHER" id="PTHR24186">
    <property type="entry name" value="PROTEIN PHOSPHATASE 1 REGULATORY SUBUNIT"/>
    <property type="match status" value="1"/>
</dbReference>